<feature type="region of interest" description="Disordered" evidence="1">
    <location>
        <begin position="174"/>
        <end position="195"/>
    </location>
</feature>
<accession>A0A3S5A4M5</accession>
<comment type="caution">
    <text evidence="2">The sequence shown here is derived from an EMBL/GenBank/DDBJ whole genome shotgun (WGS) entry which is preliminary data.</text>
</comment>
<name>A0A3S5A4M5_9PLAT</name>
<reference evidence="2" key="1">
    <citation type="submission" date="2018-11" db="EMBL/GenBank/DDBJ databases">
        <authorList>
            <consortium name="Pathogen Informatics"/>
        </authorList>
    </citation>
    <scope>NUCLEOTIDE SEQUENCE</scope>
</reference>
<evidence type="ECO:0000256" key="1">
    <source>
        <dbReference type="SAM" id="MobiDB-lite"/>
    </source>
</evidence>
<dbReference type="Proteomes" id="UP000784294">
    <property type="component" value="Unassembled WGS sequence"/>
</dbReference>
<organism evidence="2 3">
    <name type="scientific">Protopolystoma xenopodis</name>
    <dbReference type="NCBI Taxonomy" id="117903"/>
    <lineage>
        <taxon>Eukaryota</taxon>
        <taxon>Metazoa</taxon>
        <taxon>Spiralia</taxon>
        <taxon>Lophotrochozoa</taxon>
        <taxon>Platyhelminthes</taxon>
        <taxon>Monogenea</taxon>
        <taxon>Polyopisthocotylea</taxon>
        <taxon>Polystomatidea</taxon>
        <taxon>Polystomatidae</taxon>
        <taxon>Protopolystoma</taxon>
    </lineage>
</organism>
<proteinExistence type="predicted"/>
<keyword evidence="3" id="KW-1185">Reference proteome</keyword>
<evidence type="ECO:0000313" key="2">
    <source>
        <dbReference type="EMBL" id="VEL06795.1"/>
    </source>
</evidence>
<feature type="region of interest" description="Disordered" evidence="1">
    <location>
        <begin position="80"/>
        <end position="118"/>
    </location>
</feature>
<gene>
    <name evidence="2" type="ORF">PXEA_LOCUS235</name>
</gene>
<dbReference type="EMBL" id="CAAALY010000409">
    <property type="protein sequence ID" value="VEL06795.1"/>
    <property type="molecule type" value="Genomic_DNA"/>
</dbReference>
<protein>
    <submittedName>
        <fullName evidence="2">Uncharacterized protein</fullName>
    </submittedName>
</protein>
<evidence type="ECO:0000313" key="3">
    <source>
        <dbReference type="Proteomes" id="UP000784294"/>
    </source>
</evidence>
<dbReference type="AlphaFoldDB" id="A0A3S5A4M5"/>
<sequence length="195" mass="21370">MYRGLRQPERRIIAKRLQYNENQPSSSGEIELGIFSSFAFIPKGSLHNNLVISPQTTARPVTRAGGSRPPLHQEIDAMTRNRGLASKSQIRGESTQEDLSSEATVQGHGASFGGDSRLLGRQELRSSGTSQWGTSSRDVRDPGHTLITVRLCHTTGVTTKARQASINSHLSWRSHVHSSNRAGTKPEVVVNSSRF</sequence>